<evidence type="ECO:0000256" key="8">
    <source>
        <dbReference type="ARBA" id="ARBA00038436"/>
    </source>
</evidence>
<feature type="transmembrane region" description="Helical" evidence="9">
    <location>
        <begin position="124"/>
        <end position="146"/>
    </location>
</feature>
<dbReference type="Pfam" id="PF04290">
    <property type="entry name" value="DctQ"/>
    <property type="match status" value="1"/>
</dbReference>
<name>A0ABV6LQJ6_9BACI</name>
<dbReference type="PANTHER" id="PTHR35011">
    <property type="entry name" value="2,3-DIKETO-L-GULONATE TRAP TRANSPORTER SMALL PERMEASE PROTEIN YIAM"/>
    <property type="match status" value="1"/>
</dbReference>
<dbReference type="PANTHER" id="PTHR35011:SF2">
    <property type="entry name" value="2,3-DIKETO-L-GULONATE TRAP TRANSPORTER SMALL PERMEASE PROTEIN YIAM"/>
    <property type="match status" value="1"/>
</dbReference>
<feature type="transmembrane region" description="Helical" evidence="9">
    <location>
        <begin position="12"/>
        <end position="32"/>
    </location>
</feature>
<feature type="transmembrane region" description="Helical" evidence="9">
    <location>
        <begin position="83"/>
        <end position="104"/>
    </location>
</feature>
<evidence type="ECO:0000256" key="2">
    <source>
        <dbReference type="ARBA" id="ARBA00022448"/>
    </source>
</evidence>
<evidence type="ECO:0000256" key="3">
    <source>
        <dbReference type="ARBA" id="ARBA00022475"/>
    </source>
</evidence>
<gene>
    <name evidence="11" type="ORF">ACFFGV_13965</name>
</gene>
<evidence type="ECO:0000313" key="11">
    <source>
        <dbReference type="EMBL" id="MFC0524679.1"/>
    </source>
</evidence>
<evidence type="ECO:0000256" key="5">
    <source>
        <dbReference type="ARBA" id="ARBA00022692"/>
    </source>
</evidence>
<dbReference type="RefSeq" id="WP_377348896.1">
    <property type="nucleotide sequence ID" value="NZ_JBHLTP010000011.1"/>
</dbReference>
<evidence type="ECO:0000259" key="10">
    <source>
        <dbReference type="Pfam" id="PF04290"/>
    </source>
</evidence>
<evidence type="ECO:0000256" key="4">
    <source>
        <dbReference type="ARBA" id="ARBA00022519"/>
    </source>
</evidence>
<reference evidence="11 12" key="1">
    <citation type="submission" date="2024-09" db="EMBL/GenBank/DDBJ databases">
        <authorList>
            <person name="Sun Q."/>
            <person name="Mori K."/>
        </authorList>
    </citation>
    <scope>NUCLEOTIDE SEQUENCE [LARGE SCALE GENOMIC DNA]</scope>
    <source>
        <strain evidence="11 12">NCAIM B.02529</strain>
    </source>
</reference>
<keyword evidence="5 9" id="KW-0812">Transmembrane</keyword>
<dbReference type="EMBL" id="JBHLTP010000011">
    <property type="protein sequence ID" value="MFC0524679.1"/>
    <property type="molecule type" value="Genomic_DNA"/>
</dbReference>
<evidence type="ECO:0000256" key="1">
    <source>
        <dbReference type="ARBA" id="ARBA00004429"/>
    </source>
</evidence>
<dbReference type="InterPro" id="IPR055348">
    <property type="entry name" value="DctQ"/>
</dbReference>
<keyword evidence="4" id="KW-0997">Cell inner membrane</keyword>
<keyword evidence="2" id="KW-0813">Transport</keyword>
<evidence type="ECO:0000256" key="6">
    <source>
        <dbReference type="ARBA" id="ARBA00022989"/>
    </source>
</evidence>
<protein>
    <submittedName>
        <fullName evidence="11">TRAP transporter small permease</fullName>
    </submittedName>
</protein>
<feature type="domain" description="Tripartite ATP-independent periplasmic transporters DctQ component" evidence="10">
    <location>
        <begin position="22"/>
        <end position="150"/>
    </location>
</feature>
<comment type="caution">
    <text evidence="11">The sequence shown here is derived from an EMBL/GenBank/DDBJ whole genome shotgun (WGS) entry which is preliminary data.</text>
</comment>
<evidence type="ECO:0000256" key="9">
    <source>
        <dbReference type="SAM" id="Phobius"/>
    </source>
</evidence>
<organism evidence="11 12">
    <name type="scientific">Pontibacillus salicampi</name>
    <dbReference type="NCBI Taxonomy" id="1449801"/>
    <lineage>
        <taxon>Bacteria</taxon>
        <taxon>Bacillati</taxon>
        <taxon>Bacillota</taxon>
        <taxon>Bacilli</taxon>
        <taxon>Bacillales</taxon>
        <taxon>Bacillaceae</taxon>
        <taxon>Pontibacillus</taxon>
    </lineage>
</organism>
<keyword evidence="6 9" id="KW-1133">Transmembrane helix</keyword>
<sequence length="160" mass="18520">MFIKSLEKIQITIGSIFLSIFFVTIIIQVTTRMVNVSAIWTEEVAKYSFIWAVFMGAAVMLNRREHFKFDFLLKKLRGKAKQTLFLINDLILLAFSGAILYYGIIAVQTFWNYNWVSLPEMKMGFVWISVPIMGGTMVIYLVAHIYNNIKHFNKEEVSSS</sequence>
<accession>A0ABV6LQJ6</accession>
<proteinExistence type="inferred from homology"/>
<evidence type="ECO:0000313" key="12">
    <source>
        <dbReference type="Proteomes" id="UP001589836"/>
    </source>
</evidence>
<comment type="similarity">
    <text evidence="8">Belongs to the TRAP transporter small permease family.</text>
</comment>
<evidence type="ECO:0000256" key="7">
    <source>
        <dbReference type="ARBA" id="ARBA00023136"/>
    </source>
</evidence>
<comment type="subcellular location">
    <subcellularLocation>
        <location evidence="1">Cell inner membrane</location>
        <topology evidence="1">Multi-pass membrane protein</topology>
    </subcellularLocation>
</comment>
<keyword evidence="3" id="KW-1003">Cell membrane</keyword>
<keyword evidence="7 9" id="KW-0472">Membrane</keyword>
<dbReference type="InterPro" id="IPR007387">
    <property type="entry name" value="TRAP_DctQ"/>
</dbReference>
<keyword evidence="12" id="KW-1185">Reference proteome</keyword>
<dbReference type="Proteomes" id="UP001589836">
    <property type="component" value="Unassembled WGS sequence"/>
</dbReference>
<feature type="transmembrane region" description="Helical" evidence="9">
    <location>
        <begin position="44"/>
        <end position="62"/>
    </location>
</feature>